<gene>
    <name evidence="1" type="ORF">M752DRAFT_139793</name>
</gene>
<accession>A0A370PQH9</accession>
<dbReference type="Proteomes" id="UP000254937">
    <property type="component" value="Unassembled WGS sequence"/>
</dbReference>
<protein>
    <submittedName>
        <fullName evidence="1">Uncharacterized protein</fullName>
    </submittedName>
</protein>
<sequence length="96" mass="10653">MFRSSALPMWSRDLLLSPTVSGQFLPLSLTWLEKAKLSPNMPVSMSIFWPQGIPRVPIFVPDEGEALLVLVQWLSTGEKEACLRHALLSSTAPGQF</sequence>
<organism evidence="1 2">
    <name type="scientific">Aspergillus phoenicis ATCC 13157</name>
    <dbReference type="NCBI Taxonomy" id="1353007"/>
    <lineage>
        <taxon>Eukaryota</taxon>
        <taxon>Fungi</taxon>
        <taxon>Dikarya</taxon>
        <taxon>Ascomycota</taxon>
        <taxon>Pezizomycotina</taxon>
        <taxon>Eurotiomycetes</taxon>
        <taxon>Eurotiomycetidae</taxon>
        <taxon>Eurotiales</taxon>
        <taxon>Aspergillaceae</taxon>
        <taxon>Aspergillus</taxon>
    </lineage>
</organism>
<reference evidence="1 2" key="1">
    <citation type="submission" date="2018-07" db="EMBL/GenBank/DDBJ databases">
        <title>Section-level genome sequencing of Aspergillus section Nigri to investigate inter- and intra-species variation.</title>
        <authorList>
            <consortium name="DOE Joint Genome Institute"/>
            <person name="Vesth T.C."/>
            <person name="Nybo J.L."/>
            <person name="Theobald S."/>
            <person name="Frisvad J.C."/>
            <person name="Larsen T.O."/>
            <person name="Nielsen K.F."/>
            <person name="Hoof J.B."/>
            <person name="Brandl J."/>
            <person name="Salamov A."/>
            <person name="Riley R."/>
            <person name="Gladden J.M."/>
            <person name="Phatale P."/>
            <person name="Nielsen M.T."/>
            <person name="Lyhne E.K."/>
            <person name="Kogle M.E."/>
            <person name="Strasser K."/>
            <person name="McDonnell E."/>
            <person name="Barry K."/>
            <person name="Clum A."/>
            <person name="Chen C."/>
            <person name="Nolan M."/>
            <person name="Sandor L."/>
            <person name="Kuo A."/>
            <person name="Lipzen A."/>
            <person name="Hainaut M."/>
            <person name="Drula E."/>
            <person name="Tsang A."/>
            <person name="Magnuson J.K."/>
            <person name="Henrissat B."/>
            <person name="Wiebenga A."/>
            <person name="Simmons B.A."/>
            <person name="Makela M.R."/>
            <person name="De vries R.P."/>
            <person name="Grigoriev I.V."/>
            <person name="Mortensen U.H."/>
            <person name="Baker S.E."/>
            <person name="Andersen M.R."/>
        </authorList>
    </citation>
    <scope>NUCLEOTIDE SEQUENCE [LARGE SCALE GENOMIC DNA]</scope>
    <source>
        <strain evidence="1 2">ATCC 13157</strain>
    </source>
</reference>
<evidence type="ECO:0000313" key="1">
    <source>
        <dbReference type="EMBL" id="RDK44429.1"/>
    </source>
</evidence>
<evidence type="ECO:0000313" key="2">
    <source>
        <dbReference type="Proteomes" id="UP000254937"/>
    </source>
</evidence>
<dbReference type="EMBL" id="KZ851849">
    <property type="protein sequence ID" value="RDK44429.1"/>
    <property type="molecule type" value="Genomic_DNA"/>
</dbReference>
<proteinExistence type="predicted"/>
<dbReference type="AlphaFoldDB" id="A0A370PQH9"/>
<keyword evidence="2" id="KW-1185">Reference proteome</keyword>
<name>A0A370PQH9_ASPPH</name>